<keyword evidence="4" id="KW-1015">Disulfide bond</keyword>
<keyword evidence="5" id="KW-0325">Glycoprotein</keyword>
<comment type="caution">
    <text evidence="8">The sequence shown here is derived from an EMBL/GenBank/DDBJ whole genome shotgun (WGS) entry which is preliminary data.</text>
</comment>
<dbReference type="PROSITE" id="PS50923">
    <property type="entry name" value="SUSHI"/>
    <property type="match status" value="1"/>
</dbReference>
<dbReference type="PANTHER" id="PTHR46393:SF7">
    <property type="entry name" value="COMPLEMENT C2"/>
    <property type="match status" value="1"/>
</dbReference>
<gene>
    <name evidence="8" type="ORF">DPMN_025178</name>
</gene>
<keyword evidence="1 6" id="KW-0768">Sushi</keyword>
<dbReference type="EMBL" id="JAIWYP010000002">
    <property type="protein sequence ID" value="KAH3862212.1"/>
    <property type="molecule type" value="Genomic_DNA"/>
</dbReference>
<evidence type="ECO:0000256" key="2">
    <source>
        <dbReference type="ARBA" id="ARBA00022729"/>
    </source>
</evidence>
<dbReference type="SMART" id="SM00032">
    <property type="entry name" value="CCP"/>
    <property type="match status" value="1"/>
</dbReference>
<reference evidence="8" key="1">
    <citation type="journal article" date="2019" name="bioRxiv">
        <title>The Genome of the Zebra Mussel, Dreissena polymorpha: A Resource for Invasive Species Research.</title>
        <authorList>
            <person name="McCartney M.A."/>
            <person name="Auch B."/>
            <person name="Kono T."/>
            <person name="Mallez S."/>
            <person name="Zhang Y."/>
            <person name="Obille A."/>
            <person name="Becker A."/>
            <person name="Abrahante J.E."/>
            <person name="Garbe J."/>
            <person name="Badalamenti J.P."/>
            <person name="Herman A."/>
            <person name="Mangelson H."/>
            <person name="Liachko I."/>
            <person name="Sullivan S."/>
            <person name="Sone E.D."/>
            <person name="Koren S."/>
            <person name="Silverstein K.A.T."/>
            <person name="Beckman K.B."/>
            <person name="Gohl D.M."/>
        </authorList>
    </citation>
    <scope>NUCLEOTIDE SEQUENCE</scope>
    <source>
        <strain evidence="8">Duluth1</strain>
        <tissue evidence="8">Whole animal</tissue>
    </source>
</reference>
<evidence type="ECO:0000256" key="5">
    <source>
        <dbReference type="ARBA" id="ARBA00023180"/>
    </source>
</evidence>
<dbReference type="InterPro" id="IPR000436">
    <property type="entry name" value="Sushi_SCR_CCP_dom"/>
</dbReference>
<evidence type="ECO:0000313" key="8">
    <source>
        <dbReference type="EMBL" id="KAH3862212.1"/>
    </source>
</evidence>
<organism evidence="8 9">
    <name type="scientific">Dreissena polymorpha</name>
    <name type="common">Zebra mussel</name>
    <name type="synonym">Mytilus polymorpha</name>
    <dbReference type="NCBI Taxonomy" id="45954"/>
    <lineage>
        <taxon>Eukaryota</taxon>
        <taxon>Metazoa</taxon>
        <taxon>Spiralia</taxon>
        <taxon>Lophotrochozoa</taxon>
        <taxon>Mollusca</taxon>
        <taxon>Bivalvia</taxon>
        <taxon>Autobranchia</taxon>
        <taxon>Heteroconchia</taxon>
        <taxon>Euheterodonta</taxon>
        <taxon>Imparidentia</taxon>
        <taxon>Neoheterodontei</taxon>
        <taxon>Myida</taxon>
        <taxon>Dreissenoidea</taxon>
        <taxon>Dreissenidae</taxon>
        <taxon>Dreissena</taxon>
    </lineage>
</organism>
<dbReference type="Pfam" id="PF00084">
    <property type="entry name" value="Sushi"/>
    <property type="match status" value="1"/>
</dbReference>
<dbReference type="InterPro" id="IPR035976">
    <property type="entry name" value="Sushi/SCR/CCP_sf"/>
</dbReference>
<protein>
    <recommendedName>
        <fullName evidence="7">Sushi domain-containing protein</fullName>
    </recommendedName>
</protein>
<evidence type="ECO:0000256" key="1">
    <source>
        <dbReference type="ARBA" id="ARBA00022659"/>
    </source>
</evidence>
<dbReference type="Gene3D" id="2.10.70.10">
    <property type="entry name" value="Complement Module, domain 1"/>
    <property type="match status" value="1"/>
</dbReference>
<keyword evidence="9" id="KW-1185">Reference proteome</keyword>
<dbReference type="AlphaFoldDB" id="A0A9D4LR21"/>
<evidence type="ECO:0000256" key="6">
    <source>
        <dbReference type="PROSITE-ProRule" id="PRU00302"/>
    </source>
</evidence>
<keyword evidence="3" id="KW-0677">Repeat</keyword>
<evidence type="ECO:0000256" key="3">
    <source>
        <dbReference type="ARBA" id="ARBA00022737"/>
    </source>
</evidence>
<comment type="caution">
    <text evidence="6">Lacks conserved residue(s) required for the propagation of feature annotation.</text>
</comment>
<evidence type="ECO:0000313" key="9">
    <source>
        <dbReference type="Proteomes" id="UP000828390"/>
    </source>
</evidence>
<keyword evidence="2" id="KW-0732">Signal</keyword>
<accession>A0A9D4LR21</accession>
<evidence type="ECO:0000256" key="4">
    <source>
        <dbReference type="ARBA" id="ARBA00023157"/>
    </source>
</evidence>
<dbReference type="Proteomes" id="UP000828390">
    <property type="component" value="Unassembled WGS sequence"/>
</dbReference>
<sequence>MSLTRTITTQRSRTRANRAFNHISGDLVRMCDDMPQWTGMKPTCTQVVENATFTPNQAKLDYNNVVTYTCDLAYNHTDGDLQRTCQENFTWTGNTPVCTRMFMVICAKDIKRI</sequence>
<dbReference type="SUPFAM" id="SSF57535">
    <property type="entry name" value="Complement control module/SCR domain"/>
    <property type="match status" value="1"/>
</dbReference>
<reference evidence="8" key="2">
    <citation type="submission" date="2020-11" db="EMBL/GenBank/DDBJ databases">
        <authorList>
            <person name="McCartney M.A."/>
            <person name="Auch B."/>
            <person name="Kono T."/>
            <person name="Mallez S."/>
            <person name="Becker A."/>
            <person name="Gohl D.M."/>
            <person name="Silverstein K.A.T."/>
            <person name="Koren S."/>
            <person name="Bechman K.B."/>
            <person name="Herman A."/>
            <person name="Abrahante J.E."/>
            <person name="Garbe J."/>
        </authorList>
    </citation>
    <scope>NUCLEOTIDE SEQUENCE</scope>
    <source>
        <strain evidence="8">Duluth1</strain>
        <tissue evidence="8">Whole animal</tissue>
    </source>
</reference>
<name>A0A9D4LR21_DREPO</name>
<dbReference type="PANTHER" id="PTHR46393">
    <property type="entry name" value="SUSHI DOMAIN-CONTAINING PROTEIN"/>
    <property type="match status" value="1"/>
</dbReference>
<proteinExistence type="predicted"/>
<evidence type="ECO:0000259" key="7">
    <source>
        <dbReference type="PROSITE" id="PS50923"/>
    </source>
</evidence>
<dbReference type="CDD" id="cd00033">
    <property type="entry name" value="CCP"/>
    <property type="match status" value="1"/>
</dbReference>
<feature type="domain" description="Sushi" evidence="7">
    <location>
        <begin position="29"/>
        <end position="100"/>
    </location>
</feature>